<sequence length="65" mass="7541">MVESFHDDDVNRLPLREAPQLINALNYELFNTGFIQSIPETHSSERLLDNRADDNLREQRSTAAR</sequence>
<evidence type="ECO:0000313" key="2">
    <source>
        <dbReference type="EMBL" id="SEB75034.1"/>
    </source>
</evidence>
<name>A0A1H4LWZ5_9MICO</name>
<evidence type="ECO:0000313" key="3">
    <source>
        <dbReference type="Proteomes" id="UP000199183"/>
    </source>
</evidence>
<dbReference type="Proteomes" id="UP000199183">
    <property type="component" value="Unassembled WGS sequence"/>
</dbReference>
<accession>A0A1H4LWZ5</accession>
<protein>
    <submittedName>
        <fullName evidence="2">Uncharacterized protein</fullName>
    </submittedName>
</protein>
<reference evidence="2 3" key="1">
    <citation type="submission" date="2016-10" db="EMBL/GenBank/DDBJ databases">
        <authorList>
            <person name="de Groot N.N."/>
        </authorList>
    </citation>
    <scope>NUCLEOTIDE SEQUENCE [LARGE SCALE GENOMIC DNA]</scope>
    <source>
        <strain evidence="2 3">DSM 21799</strain>
    </source>
</reference>
<feature type="compositionally biased region" description="Basic and acidic residues" evidence="1">
    <location>
        <begin position="42"/>
        <end position="65"/>
    </location>
</feature>
<gene>
    <name evidence="2" type="ORF">SAMN04489806_1678</name>
</gene>
<proteinExistence type="predicted"/>
<keyword evidence="3" id="KW-1185">Reference proteome</keyword>
<feature type="region of interest" description="Disordered" evidence="1">
    <location>
        <begin position="41"/>
        <end position="65"/>
    </location>
</feature>
<evidence type="ECO:0000256" key="1">
    <source>
        <dbReference type="SAM" id="MobiDB-lite"/>
    </source>
</evidence>
<dbReference type="EMBL" id="FNRY01000001">
    <property type="protein sequence ID" value="SEB75034.1"/>
    <property type="molecule type" value="Genomic_DNA"/>
</dbReference>
<organism evidence="2 3">
    <name type="scientific">Paramicrobacterium humi</name>
    <dbReference type="NCBI Taxonomy" id="640635"/>
    <lineage>
        <taxon>Bacteria</taxon>
        <taxon>Bacillati</taxon>
        <taxon>Actinomycetota</taxon>
        <taxon>Actinomycetes</taxon>
        <taxon>Micrococcales</taxon>
        <taxon>Microbacteriaceae</taxon>
        <taxon>Paramicrobacterium</taxon>
    </lineage>
</organism>
<dbReference type="AlphaFoldDB" id="A0A1H4LWZ5"/>